<evidence type="ECO:0000256" key="4">
    <source>
        <dbReference type="ARBA" id="ARBA00022989"/>
    </source>
</evidence>
<comment type="caution">
    <text evidence="9">The sequence shown here is derived from an EMBL/GenBank/DDBJ whole genome shotgun (WGS) entry which is preliminary data.</text>
</comment>
<feature type="transmembrane region" description="Helical" evidence="8">
    <location>
        <begin position="358"/>
        <end position="375"/>
    </location>
</feature>
<organism evidence="9 10">
    <name type="scientific">Folsomia candida</name>
    <name type="common">Springtail</name>
    <dbReference type="NCBI Taxonomy" id="158441"/>
    <lineage>
        <taxon>Eukaryota</taxon>
        <taxon>Metazoa</taxon>
        <taxon>Ecdysozoa</taxon>
        <taxon>Arthropoda</taxon>
        <taxon>Hexapoda</taxon>
        <taxon>Collembola</taxon>
        <taxon>Entomobryomorpha</taxon>
        <taxon>Isotomoidea</taxon>
        <taxon>Isotomidae</taxon>
        <taxon>Proisotominae</taxon>
        <taxon>Folsomia</taxon>
    </lineage>
</organism>
<feature type="region of interest" description="Disordered" evidence="7">
    <location>
        <begin position="458"/>
        <end position="489"/>
    </location>
</feature>
<accession>A0A226EJU5</accession>
<feature type="transmembrane region" description="Helical" evidence="8">
    <location>
        <begin position="395"/>
        <end position="417"/>
    </location>
</feature>
<keyword evidence="6 9" id="KW-0012">Acyltransferase</keyword>
<dbReference type="EMBL" id="LNIX01000003">
    <property type="protein sequence ID" value="OXA57729.1"/>
    <property type="molecule type" value="Genomic_DNA"/>
</dbReference>
<feature type="transmembrane region" description="Helical" evidence="8">
    <location>
        <begin position="100"/>
        <end position="117"/>
    </location>
</feature>
<feature type="transmembrane region" description="Helical" evidence="8">
    <location>
        <begin position="61"/>
        <end position="94"/>
    </location>
</feature>
<evidence type="ECO:0000256" key="7">
    <source>
        <dbReference type="SAM" id="MobiDB-lite"/>
    </source>
</evidence>
<gene>
    <name evidence="9" type="ORF">Fcan01_08233</name>
</gene>
<evidence type="ECO:0000256" key="1">
    <source>
        <dbReference type="ARBA" id="ARBA00004141"/>
    </source>
</evidence>
<feature type="transmembrane region" description="Helical" evidence="8">
    <location>
        <begin position="423"/>
        <end position="441"/>
    </location>
</feature>
<comment type="subcellular location">
    <subcellularLocation>
        <location evidence="1">Membrane</location>
        <topology evidence="1">Multi-pass membrane protein</topology>
    </subcellularLocation>
</comment>
<proteinExistence type="predicted"/>
<protein>
    <submittedName>
        <fullName evidence="9">Membrane-bound O-acyltransferase domain-containing protein 2</fullName>
    </submittedName>
</protein>
<dbReference type="GO" id="GO:0016020">
    <property type="term" value="C:membrane"/>
    <property type="evidence" value="ECO:0007669"/>
    <property type="project" value="UniProtKB-SubCell"/>
</dbReference>
<dbReference type="GO" id="GO:0016746">
    <property type="term" value="F:acyltransferase activity"/>
    <property type="evidence" value="ECO:0007669"/>
    <property type="project" value="UniProtKB-KW"/>
</dbReference>
<keyword evidence="4 8" id="KW-1133">Transmembrane helix</keyword>
<keyword evidence="10" id="KW-1185">Reference proteome</keyword>
<evidence type="ECO:0000313" key="10">
    <source>
        <dbReference type="Proteomes" id="UP000198287"/>
    </source>
</evidence>
<dbReference type="PANTHER" id="PTHR13906:SF4">
    <property type="entry name" value="LYSOPHOSPHOLIPID ACYLTRANSFERASE 6"/>
    <property type="match status" value="1"/>
</dbReference>
<dbReference type="PANTHER" id="PTHR13906">
    <property type="entry name" value="PORCUPINE"/>
    <property type="match status" value="1"/>
</dbReference>
<evidence type="ECO:0000256" key="8">
    <source>
        <dbReference type="SAM" id="Phobius"/>
    </source>
</evidence>
<keyword evidence="5 8" id="KW-0472">Membrane</keyword>
<feature type="transmembrane region" description="Helical" evidence="8">
    <location>
        <begin position="32"/>
        <end position="49"/>
    </location>
</feature>
<dbReference type="GO" id="GO:0030258">
    <property type="term" value="P:lipid modification"/>
    <property type="evidence" value="ECO:0007669"/>
    <property type="project" value="TreeGrafter"/>
</dbReference>
<reference evidence="9 10" key="1">
    <citation type="submission" date="2015-12" db="EMBL/GenBank/DDBJ databases">
        <title>The genome of Folsomia candida.</title>
        <authorList>
            <person name="Faddeeva A."/>
            <person name="Derks M.F."/>
            <person name="Anvar Y."/>
            <person name="Smit S."/>
            <person name="Van Straalen N."/>
            <person name="Roelofs D."/>
        </authorList>
    </citation>
    <scope>NUCLEOTIDE SEQUENCE [LARGE SCALE GENOMIC DNA]</scope>
    <source>
        <strain evidence="9 10">VU population</strain>
        <tissue evidence="9">Whole body</tissue>
    </source>
</reference>
<evidence type="ECO:0000256" key="2">
    <source>
        <dbReference type="ARBA" id="ARBA00022679"/>
    </source>
</evidence>
<dbReference type="AlphaFoldDB" id="A0A226EJU5"/>
<keyword evidence="3 8" id="KW-0812">Transmembrane</keyword>
<dbReference type="Proteomes" id="UP000198287">
    <property type="component" value="Unassembled WGS sequence"/>
</dbReference>
<dbReference type="InterPro" id="IPR004299">
    <property type="entry name" value="MBOAT_fam"/>
</dbReference>
<name>A0A226EJU5_FOLCA</name>
<feature type="compositionally biased region" description="Polar residues" evidence="7">
    <location>
        <begin position="458"/>
        <end position="471"/>
    </location>
</feature>
<evidence type="ECO:0000256" key="6">
    <source>
        <dbReference type="ARBA" id="ARBA00023315"/>
    </source>
</evidence>
<evidence type="ECO:0000256" key="3">
    <source>
        <dbReference type="ARBA" id="ARBA00022692"/>
    </source>
</evidence>
<feature type="transmembrane region" description="Helical" evidence="8">
    <location>
        <begin position="209"/>
        <end position="231"/>
    </location>
</feature>
<evidence type="ECO:0000313" key="9">
    <source>
        <dbReference type="EMBL" id="OXA57729.1"/>
    </source>
</evidence>
<dbReference type="OrthoDB" id="286734at2759"/>
<evidence type="ECO:0000256" key="5">
    <source>
        <dbReference type="ARBA" id="ARBA00023136"/>
    </source>
</evidence>
<dbReference type="Pfam" id="PF03062">
    <property type="entry name" value="MBOAT"/>
    <property type="match status" value="1"/>
</dbReference>
<dbReference type="OMA" id="NITQFGQ"/>
<dbReference type="STRING" id="158441.A0A226EJU5"/>
<sequence>MGNKGDLLLSEYTGSTSLLAIAEFTSLSIDQINFIACQFLAVILSFILKKYVKHPRARLMYCLISGICICNFCFGVQIFHVLISAGLSFVLIRYCCRSTYMPWYVFIVSMLYLAWLHMRRQFLAPGYSLDITAPLMVLTQKVTSLAFAINDGKKQKADKKNSELEKAYAISEVPDALEFWSYIFQFQSMLAGPLVFFKDFRQFIYYDESPSSVVVVLKKLFGSIFFALLYLKVAPSYNISHLREEEFLQRAFWNKIVFIHVSTSLERSKYYHAWILSDAVCNASGLGYKKETKSWDLVTNVDALAFELGTNFKNSLDQWNIGTMKWLRYVVYDRCSPRIRTVATYACSACWHGFYPGYYITFFSGALFTSSARIVRRLIRPHFMMNTVLKSSYDFTSWFITRVVIAYASFSFCLLDFFPSLNVYRSLYFFVHIAALAVFLLPTIKSLGRKNNAVSSSTNGVRNGIMNNGNSRHNDPLHVMSKQRHSNSDPKIVTAENEMTKLKTG</sequence>
<dbReference type="InterPro" id="IPR049941">
    <property type="entry name" value="LPLAT_7/PORCN-like"/>
</dbReference>
<keyword evidence="2 9" id="KW-0808">Transferase</keyword>